<dbReference type="SMART" id="SM00304">
    <property type="entry name" value="HAMP"/>
    <property type="match status" value="1"/>
</dbReference>
<evidence type="ECO:0000256" key="9">
    <source>
        <dbReference type="ARBA" id="ARBA00022777"/>
    </source>
</evidence>
<dbReference type="STRING" id="1121421.SAMN02745123_02399"/>
<protein>
    <recommendedName>
        <fullName evidence="3">histidine kinase</fullName>
        <ecNumber evidence="3">2.7.13.3</ecNumber>
    </recommendedName>
</protein>
<keyword evidence="8" id="KW-0547">Nucleotide-binding</keyword>
<dbReference type="InterPro" id="IPR036097">
    <property type="entry name" value="HisK_dim/P_sf"/>
</dbReference>
<dbReference type="Gene3D" id="1.10.287.130">
    <property type="match status" value="1"/>
</dbReference>
<evidence type="ECO:0000259" key="15">
    <source>
        <dbReference type="PROSITE" id="PS50109"/>
    </source>
</evidence>
<evidence type="ECO:0000256" key="10">
    <source>
        <dbReference type="ARBA" id="ARBA00022840"/>
    </source>
</evidence>
<dbReference type="PROSITE" id="PS50109">
    <property type="entry name" value="HIS_KIN"/>
    <property type="match status" value="1"/>
</dbReference>
<dbReference type="AlphaFoldDB" id="A0A1M6TNP9"/>
<organism evidence="17 18">
    <name type="scientific">Desulforamulus aeronauticus DSM 10349</name>
    <dbReference type="NCBI Taxonomy" id="1121421"/>
    <lineage>
        <taxon>Bacteria</taxon>
        <taxon>Bacillati</taxon>
        <taxon>Bacillota</taxon>
        <taxon>Clostridia</taxon>
        <taxon>Eubacteriales</taxon>
        <taxon>Peptococcaceae</taxon>
        <taxon>Desulforamulus</taxon>
    </lineage>
</organism>
<keyword evidence="7 14" id="KW-0812">Transmembrane</keyword>
<dbReference type="SUPFAM" id="SSF158472">
    <property type="entry name" value="HAMP domain-like"/>
    <property type="match status" value="1"/>
</dbReference>
<dbReference type="FunFam" id="1.10.287.130:FF:000001">
    <property type="entry name" value="Two-component sensor histidine kinase"/>
    <property type="match status" value="1"/>
</dbReference>
<dbReference type="CDD" id="cd06225">
    <property type="entry name" value="HAMP"/>
    <property type="match status" value="1"/>
</dbReference>
<dbReference type="InterPro" id="IPR003594">
    <property type="entry name" value="HATPase_dom"/>
</dbReference>
<comment type="subcellular location">
    <subcellularLocation>
        <location evidence="2">Cell membrane</location>
        <topology evidence="2">Multi-pass membrane protein</topology>
    </subcellularLocation>
</comment>
<dbReference type="Pfam" id="PF02518">
    <property type="entry name" value="HATPase_c"/>
    <property type="match status" value="1"/>
</dbReference>
<dbReference type="PANTHER" id="PTHR45528">
    <property type="entry name" value="SENSOR HISTIDINE KINASE CPXA"/>
    <property type="match status" value="1"/>
</dbReference>
<keyword evidence="11 14" id="KW-1133">Transmembrane helix</keyword>
<keyword evidence="4" id="KW-1003">Cell membrane</keyword>
<dbReference type="CDD" id="cd00082">
    <property type="entry name" value="HisKA"/>
    <property type="match status" value="1"/>
</dbReference>
<dbReference type="Pfam" id="PF00512">
    <property type="entry name" value="HisKA"/>
    <property type="match status" value="1"/>
</dbReference>
<dbReference type="SUPFAM" id="SSF55874">
    <property type="entry name" value="ATPase domain of HSP90 chaperone/DNA topoisomerase II/histidine kinase"/>
    <property type="match status" value="1"/>
</dbReference>
<evidence type="ECO:0000256" key="5">
    <source>
        <dbReference type="ARBA" id="ARBA00022553"/>
    </source>
</evidence>
<evidence type="ECO:0000256" key="4">
    <source>
        <dbReference type="ARBA" id="ARBA00022475"/>
    </source>
</evidence>
<evidence type="ECO:0000256" key="13">
    <source>
        <dbReference type="ARBA" id="ARBA00023136"/>
    </source>
</evidence>
<evidence type="ECO:0000256" key="7">
    <source>
        <dbReference type="ARBA" id="ARBA00022692"/>
    </source>
</evidence>
<sequence length="468" mass="53658">MKSNRRVPLLQYWTTRYLITLCFGLLILGIISSLFIQYNARQKRIESIRLLATEIAESTATSEGKIRIDPTLPREIDRLQRFLGLDKNLFLVIMDTNRNLLFSTPFLPPRELLEVTSLLMENEKDVEKFTLQTEGDFYFFKQEIKNNTKVLGSVMILHPVREPPRSQEEFQLLVFMLVGLGLLGWGIIYLLTKSLAKPIKDVADAAKRIVTGDYNIQLHESTKEQEIYELIRSFKEMAERLRQMERMRTELLAGVTHELKTPVASISGLIQAVKDEVVTAEEAKEFLSISLKETMRLQHMVEDLLDFNSFVIGDISIHKERHNVQKLIQEITHQWLIGQEDDRIVINTLFRDEQLMVDTDAMRLQQILYNLFNNAKQVFVAGGKIDLTVYRQDKNIYLDVTDNGAGIPEEEQPLIFEKFFRGKAKKDKVRGLGLGLSFSKTLAKALGGDLILKNSSSEGTTFTLVLTV</sequence>
<evidence type="ECO:0000313" key="18">
    <source>
        <dbReference type="Proteomes" id="UP000183997"/>
    </source>
</evidence>
<name>A0A1M6TNP9_9FIRM</name>
<dbReference type="Pfam" id="PF00672">
    <property type="entry name" value="HAMP"/>
    <property type="match status" value="1"/>
</dbReference>
<dbReference type="GO" id="GO:0000155">
    <property type="term" value="F:phosphorelay sensor kinase activity"/>
    <property type="evidence" value="ECO:0007669"/>
    <property type="project" value="InterPro"/>
</dbReference>
<dbReference type="GO" id="GO:0005886">
    <property type="term" value="C:plasma membrane"/>
    <property type="evidence" value="ECO:0007669"/>
    <property type="project" value="UniProtKB-SubCell"/>
</dbReference>
<dbReference type="InterPro" id="IPR003660">
    <property type="entry name" value="HAMP_dom"/>
</dbReference>
<keyword evidence="10" id="KW-0067">ATP-binding</keyword>
<gene>
    <name evidence="17" type="ORF">SAMN02745123_02399</name>
</gene>
<dbReference type="Proteomes" id="UP000183997">
    <property type="component" value="Unassembled WGS sequence"/>
</dbReference>
<dbReference type="SMART" id="SM00387">
    <property type="entry name" value="HATPase_c"/>
    <property type="match status" value="1"/>
</dbReference>
<dbReference type="InterPro" id="IPR036890">
    <property type="entry name" value="HATPase_C_sf"/>
</dbReference>
<dbReference type="OrthoDB" id="112712at2"/>
<evidence type="ECO:0000259" key="16">
    <source>
        <dbReference type="PROSITE" id="PS50885"/>
    </source>
</evidence>
<evidence type="ECO:0000256" key="3">
    <source>
        <dbReference type="ARBA" id="ARBA00012438"/>
    </source>
</evidence>
<proteinExistence type="predicted"/>
<dbReference type="EMBL" id="FRAR01000017">
    <property type="protein sequence ID" value="SHK58577.1"/>
    <property type="molecule type" value="Genomic_DNA"/>
</dbReference>
<dbReference type="InterPro" id="IPR005467">
    <property type="entry name" value="His_kinase_dom"/>
</dbReference>
<feature type="domain" description="Histidine kinase" evidence="15">
    <location>
        <begin position="254"/>
        <end position="468"/>
    </location>
</feature>
<keyword evidence="13 14" id="KW-0472">Membrane</keyword>
<reference evidence="18" key="1">
    <citation type="submission" date="2016-11" db="EMBL/GenBank/DDBJ databases">
        <authorList>
            <person name="Varghese N."/>
            <person name="Submissions S."/>
        </authorList>
    </citation>
    <scope>NUCLEOTIDE SEQUENCE [LARGE SCALE GENOMIC DNA]</scope>
    <source>
        <strain evidence="18">DSM 10349</strain>
    </source>
</reference>
<feature type="transmembrane region" description="Helical" evidence="14">
    <location>
        <begin position="170"/>
        <end position="191"/>
    </location>
</feature>
<evidence type="ECO:0000256" key="1">
    <source>
        <dbReference type="ARBA" id="ARBA00000085"/>
    </source>
</evidence>
<dbReference type="RefSeq" id="WP_072914703.1">
    <property type="nucleotide sequence ID" value="NZ_FRAR01000017.1"/>
</dbReference>
<keyword evidence="6" id="KW-0808">Transferase</keyword>
<dbReference type="InterPro" id="IPR050398">
    <property type="entry name" value="HssS/ArlS-like"/>
</dbReference>
<keyword evidence="12" id="KW-0902">Two-component regulatory system</keyword>
<keyword evidence="5" id="KW-0597">Phosphoprotein</keyword>
<dbReference type="PRINTS" id="PR00344">
    <property type="entry name" value="BCTRLSENSOR"/>
</dbReference>
<dbReference type="SUPFAM" id="SSF47384">
    <property type="entry name" value="Homodimeric domain of signal transducing histidine kinase"/>
    <property type="match status" value="1"/>
</dbReference>
<evidence type="ECO:0000256" key="14">
    <source>
        <dbReference type="SAM" id="Phobius"/>
    </source>
</evidence>
<evidence type="ECO:0000313" key="17">
    <source>
        <dbReference type="EMBL" id="SHK58577.1"/>
    </source>
</evidence>
<dbReference type="Gene3D" id="6.10.340.10">
    <property type="match status" value="1"/>
</dbReference>
<dbReference type="SMART" id="SM00388">
    <property type="entry name" value="HisKA"/>
    <property type="match status" value="1"/>
</dbReference>
<dbReference type="InterPro" id="IPR004358">
    <property type="entry name" value="Sig_transdc_His_kin-like_C"/>
</dbReference>
<accession>A0A1M6TNP9</accession>
<dbReference type="CDD" id="cd00075">
    <property type="entry name" value="HATPase"/>
    <property type="match status" value="1"/>
</dbReference>
<dbReference type="InterPro" id="IPR003661">
    <property type="entry name" value="HisK_dim/P_dom"/>
</dbReference>
<feature type="transmembrane region" description="Helical" evidence="14">
    <location>
        <begin position="17"/>
        <end position="36"/>
    </location>
</feature>
<comment type="catalytic activity">
    <reaction evidence="1">
        <text>ATP + protein L-histidine = ADP + protein N-phospho-L-histidine.</text>
        <dbReference type="EC" id="2.7.13.3"/>
    </reaction>
</comment>
<evidence type="ECO:0000256" key="2">
    <source>
        <dbReference type="ARBA" id="ARBA00004651"/>
    </source>
</evidence>
<dbReference type="EC" id="2.7.13.3" evidence="3"/>
<evidence type="ECO:0000256" key="6">
    <source>
        <dbReference type="ARBA" id="ARBA00022679"/>
    </source>
</evidence>
<feature type="domain" description="HAMP" evidence="16">
    <location>
        <begin position="193"/>
        <end position="246"/>
    </location>
</feature>
<dbReference type="PANTHER" id="PTHR45528:SF1">
    <property type="entry name" value="SENSOR HISTIDINE KINASE CPXA"/>
    <property type="match status" value="1"/>
</dbReference>
<evidence type="ECO:0000256" key="12">
    <source>
        <dbReference type="ARBA" id="ARBA00023012"/>
    </source>
</evidence>
<dbReference type="Gene3D" id="3.30.565.10">
    <property type="entry name" value="Histidine kinase-like ATPase, C-terminal domain"/>
    <property type="match status" value="1"/>
</dbReference>
<keyword evidence="9" id="KW-0418">Kinase</keyword>
<dbReference type="GO" id="GO:0005524">
    <property type="term" value="F:ATP binding"/>
    <property type="evidence" value="ECO:0007669"/>
    <property type="project" value="UniProtKB-KW"/>
</dbReference>
<keyword evidence="18" id="KW-1185">Reference proteome</keyword>
<evidence type="ECO:0000256" key="8">
    <source>
        <dbReference type="ARBA" id="ARBA00022741"/>
    </source>
</evidence>
<dbReference type="PROSITE" id="PS50885">
    <property type="entry name" value="HAMP"/>
    <property type="match status" value="1"/>
</dbReference>
<evidence type="ECO:0000256" key="11">
    <source>
        <dbReference type="ARBA" id="ARBA00022989"/>
    </source>
</evidence>